<dbReference type="EMBL" id="VDLU01000004">
    <property type="protein sequence ID" value="TNJ26747.1"/>
    <property type="molecule type" value="Genomic_DNA"/>
</dbReference>
<proteinExistence type="predicted"/>
<evidence type="ECO:0000313" key="2">
    <source>
        <dbReference type="Proteomes" id="UP000315496"/>
    </source>
</evidence>
<dbReference type="VEuPathDB" id="GiardiaDB:GMRT_10185"/>
<dbReference type="Proteomes" id="UP000315496">
    <property type="component" value="Chromosome 4"/>
</dbReference>
<keyword evidence="2" id="KW-1185">Reference proteome</keyword>
<accession>A0A4Z1T1D5</accession>
<reference evidence="1 2" key="1">
    <citation type="submission" date="2019-05" db="EMBL/GenBank/DDBJ databases">
        <title>The compact genome of Giardia muris reveals important steps in the evolution of intestinal protozoan parasites.</title>
        <authorList>
            <person name="Xu F."/>
            <person name="Jimenez-Gonzalez A."/>
            <person name="Einarsson E."/>
            <person name="Astvaldsson A."/>
            <person name="Peirasmaki D."/>
            <person name="Eckmann L."/>
            <person name="Andersson J.O."/>
            <person name="Svard S.G."/>
            <person name="Jerlstrom-Hultqvist J."/>
        </authorList>
    </citation>
    <scope>NUCLEOTIDE SEQUENCE [LARGE SCALE GENOMIC DNA]</scope>
    <source>
        <strain evidence="1 2">Roberts-Thomson</strain>
    </source>
</reference>
<dbReference type="AlphaFoldDB" id="A0A4Z1T1D5"/>
<name>A0A4Z1T1D5_GIAMU</name>
<gene>
    <name evidence="1" type="ORF">GMRT_10185</name>
</gene>
<organism evidence="1 2">
    <name type="scientific">Giardia muris</name>
    <dbReference type="NCBI Taxonomy" id="5742"/>
    <lineage>
        <taxon>Eukaryota</taxon>
        <taxon>Metamonada</taxon>
        <taxon>Diplomonadida</taxon>
        <taxon>Hexamitidae</taxon>
        <taxon>Giardiinae</taxon>
        <taxon>Giardia</taxon>
    </lineage>
</organism>
<protein>
    <submittedName>
        <fullName evidence="1">Uncharacterized protein</fullName>
    </submittedName>
</protein>
<comment type="caution">
    <text evidence="1">The sequence shown here is derived from an EMBL/GenBank/DDBJ whole genome shotgun (WGS) entry which is preliminary data.</text>
</comment>
<sequence length="525" mass="58888">MQRTLTMPTRYATMVLSEMMHTSRRLDLGGYSAVALHDSTVALAIDSEVHVWDKEYWQVRVPMVPFLLQDGSRYANTITAMEFTTISGYDDPFLVIGLSNGGWLLIQKMELIYMHVGGRYGMFPMADPIVEIITKKANVFHTEYFLTIRQASTIVHIREEDLMEAISSATRHHLGDIVNIDLVEEDSSLVRICTSTGQDLSYQPRLSYLSFSLKDFDHRFGFFALPRVNTSGAELFIHPGHQVPHLILSKASYCFVSPRPVVSHIVPITADVNTPLLPQAFFDELKQVVDPATSQIETASFKVDLEVTNTVFYAARYVGSSIVDVADYAAGHLVGDIEPLLESQAWDFNRLQIGALRPDPRSDLGLILKNRQLPEVLPTEDAWKSHPILGKAYRIYNSPFYVPTAGWVSPDGQEYLIVITIDLVILLFHLYTLEVHATIPLSKPIDLIDPPRLTAGCTATSLHVCLSMGPEQSSYYWILSMPTLQILVSKECHPCCLLQQGTTLLVLEALETQPEAVRIQLTHEQ</sequence>
<evidence type="ECO:0000313" key="1">
    <source>
        <dbReference type="EMBL" id="TNJ26747.1"/>
    </source>
</evidence>